<evidence type="ECO:0000313" key="4">
    <source>
        <dbReference type="Proteomes" id="UP000016900"/>
    </source>
</evidence>
<keyword evidence="4" id="KW-1185">Reference proteome</keyword>
<proteinExistence type="predicted"/>
<dbReference type="OrthoDB" id="948134at2"/>
<feature type="domain" description="VTT" evidence="2">
    <location>
        <begin position="25"/>
        <end position="145"/>
    </location>
</feature>
<dbReference type="InterPro" id="IPR051311">
    <property type="entry name" value="DedA_domain"/>
</dbReference>
<organism evidence="3 4">
    <name type="scientific">Candidatus Pantoea carbekii</name>
    <dbReference type="NCBI Taxonomy" id="1235990"/>
    <lineage>
        <taxon>Bacteria</taxon>
        <taxon>Pseudomonadati</taxon>
        <taxon>Pseudomonadota</taxon>
        <taxon>Gammaproteobacteria</taxon>
        <taxon>Enterobacterales</taxon>
        <taxon>Erwiniaceae</taxon>
        <taxon>Pantoea</taxon>
    </lineage>
</organism>
<dbReference type="PATRIC" id="fig|1235990.3.peg.733"/>
<reference evidence="3 4" key="1">
    <citation type="submission" date="2012-10" db="EMBL/GenBank/DDBJ databases">
        <title>Genome sequence of the symbiont of the pentatomidae stink bug Halyomorpha halys.</title>
        <authorList>
            <person name="Kobayashi H."/>
            <person name="Fujii-Muramatsu R."/>
            <person name="Takeishi K."/>
            <person name="Noda H."/>
        </authorList>
    </citation>
    <scope>NUCLEOTIDE SEQUENCE [LARGE SCALE GENOMIC DNA]</scope>
</reference>
<gene>
    <name evidence="3" type="primary">yohD</name>
    <name evidence="3" type="ORF">HHS_07360</name>
</gene>
<dbReference type="AlphaFoldDB" id="U3U3G5"/>
<dbReference type="STRING" id="1235990.BMSBPS_0370"/>
<dbReference type="Proteomes" id="UP000016900">
    <property type="component" value="Chromosome"/>
</dbReference>
<accession>U3U3G5</accession>
<protein>
    <submittedName>
        <fullName evidence="3">YohD protein</fullName>
    </submittedName>
</protein>
<keyword evidence="1" id="KW-0812">Transmembrane</keyword>
<keyword evidence="1" id="KW-0472">Membrane</keyword>
<dbReference type="Pfam" id="PF09335">
    <property type="entry name" value="VTT_dom"/>
    <property type="match status" value="1"/>
</dbReference>
<dbReference type="eggNOG" id="COG0586">
    <property type="taxonomic scope" value="Bacteria"/>
</dbReference>
<feature type="transmembrane region" description="Helical" evidence="1">
    <location>
        <begin position="123"/>
        <end position="144"/>
    </location>
</feature>
<dbReference type="KEGG" id="hhs:HHS_07360"/>
<evidence type="ECO:0000256" key="1">
    <source>
        <dbReference type="SAM" id="Phobius"/>
    </source>
</evidence>
<sequence length="191" mass="22066">MHLYLNGLISHYGYLSLLIGCITEGETFLLLGGLAVHEGLLRFKGVVLAAMIGGIIGDQVLFWLGYRFGTCILRRFSKYHHTITKVNGLIRKWPSLFIIGVRFMYGFRILGPIIIGTSRLKPLRFFILNVIGAALWSLIFVTLGYFSGELILPYLYKLDKHFNYFLWLGIGIIIFLIIRYIIRYCNHHYNR</sequence>
<dbReference type="InterPro" id="IPR032816">
    <property type="entry name" value="VTT_dom"/>
</dbReference>
<dbReference type="PANTHER" id="PTHR42709">
    <property type="entry name" value="ALKALINE PHOSPHATASE LIKE PROTEIN"/>
    <property type="match status" value="1"/>
</dbReference>
<evidence type="ECO:0000259" key="2">
    <source>
        <dbReference type="Pfam" id="PF09335"/>
    </source>
</evidence>
<evidence type="ECO:0000313" key="3">
    <source>
        <dbReference type="EMBL" id="BAO00706.1"/>
    </source>
</evidence>
<name>U3U3G5_9GAMM</name>
<keyword evidence="1" id="KW-1133">Transmembrane helix</keyword>
<feature type="transmembrane region" description="Helical" evidence="1">
    <location>
        <begin position="12"/>
        <end position="34"/>
    </location>
</feature>
<dbReference type="PANTHER" id="PTHR42709:SF2">
    <property type="entry name" value="INNER MEMBRANE PROTEIN YOHD"/>
    <property type="match status" value="1"/>
</dbReference>
<feature type="transmembrane region" description="Helical" evidence="1">
    <location>
        <begin position="46"/>
        <end position="66"/>
    </location>
</feature>
<dbReference type="EMBL" id="AP012554">
    <property type="protein sequence ID" value="BAO00706.1"/>
    <property type="molecule type" value="Genomic_DNA"/>
</dbReference>
<feature type="transmembrane region" description="Helical" evidence="1">
    <location>
        <begin position="164"/>
        <end position="182"/>
    </location>
</feature>
<dbReference type="GO" id="GO:0005886">
    <property type="term" value="C:plasma membrane"/>
    <property type="evidence" value="ECO:0007669"/>
    <property type="project" value="UniProtKB-ARBA"/>
</dbReference>